<dbReference type="EMBL" id="DF836482">
    <property type="protein sequence ID" value="GAN08199.1"/>
    <property type="molecule type" value="Genomic_DNA"/>
</dbReference>
<name>A0A0C9MKZ3_9FUNG</name>
<sequence length="537" mass="60498">MHELVQNEKNKERSSRARPPLQTRTGPNASSNKKSSLSIEEKQQKRVAARAATAMAQVLHRRREPRSLMMWGDRKKAQFNQTERAVIKRYPDGGQEIIVPQTLTPEQEHYEFPPRSRFLKKLATSTAERRRLSVLQDHVVPSAPTSVSAAAADHLTPTHSYNTLPQPHIQPPTTTTTATRTSDMRQPDQLALNEWFSKKIKTNKSNSKPNKDRAVIDWMNDVERSSTKTLLPTKRLIMSPTPSSSHSHKIQFKSDAGKRWANSITSNTSLYPPDDTCRKHYVPRRLLILSTRKEDGMQHNSLASSAESAATKIQDIWREYQNKSTPIVLENKVGMVAMATTGQRTPIAGMVHLLQRLNQSFEQRQLHQKNRIAEIESVLKDEINKRQQAEERMKRLESAYQQQQQIPHENNQGHEKYQTLLSKVTELELCVKRESQSRKVLQDKLLKATASAPSPPVAATISRPKRKTLVPNAAVTAPAVSLLVNRSHVKTSSRDRTSSLAHVGLKSTNKATSSTAATTPSSSRRSTLVKSSVFKKK</sequence>
<organism evidence="3">
    <name type="scientific">Mucor ambiguus</name>
    <dbReference type="NCBI Taxonomy" id="91626"/>
    <lineage>
        <taxon>Eukaryota</taxon>
        <taxon>Fungi</taxon>
        <taxon>Fungi incertae sedis</taxon>
        <taxon>Mucoromycota</taxon>
        <taxon>Mucoromycotina</taxon>
        <taxon>Mucoromycetes</taxon>
        <taxon>Mucorales</taxon>
        <taxon>Mucorineae</taxon>
        <taxon>Mucoraceae</taxon>
        <taxon>Mucor</taxon>
    </lineage>
</organism>
<dbReference type="STRING" id="91626.A0A0C9MKZ3"/>
<dbReference type="AlphaFoldDB" id="A0A0C9MKZ3"/>
<keyword evidence="1" id="KW-0175">Coiled coil</keyword>
<proteinExistence type="predicted"/>
<feature type="region of interest" description="Disordered" evidence="2">
    <location>
        <begin position="157"/>
        <end position="184"/>
    </location>
</feature>
<evidence type="ECO:0000313" key="4">
    <source>
        <dbReference type="Proteomes" id="UP000053815"/>
    </source>
</evidence>
<gene>
    <name evidence="3" type="ORF">MAM1_0193c07706</name>
</gene>
<keyword evidence="4" id="KW-1185">Reference proteome</keyword>
<evidence type="ECO:0000256" key="2">
    <source>
        <dbReference type="SAM" id="MobiDB-lite"/>
    </source>
</evidence>
<feature type="region of interest" description="Disordered" evidence="2">
    <location>
        <begin position="1"/>
        <end position="45"/>
    </location>
</feature>
<feature type="compositionally biased region" description="Low complexity" evidence="2">
    <location>
        <begin position="506"/>
        <end position="537"/>
    </location>
</feature>
<feature type="compositionally biased region" description="Polar residues" evidence="2">
    <location>
        <begin position="22"/>
        <end position="38"/>
    </location>
</feature>
<reference evidence="3" key="1">
    <citation type="submission" date="2014-09" db="EMBL/GenBank/DDBJ databases">
        <title>Draft genome sequence of an oleaginous Mucoromycotina fungus Mucor ambiguus NBRC6742.</title>
        <authorList>
            <person name="Takeda I."/>
            <person name="Yamane N."/>
            <person name="Morita T."/>
            <person name="Tamano K."/>
            <person name="Machida M."/>
            <person name="Baker S."/>
            <person name="Koike H."/>
        </authorList>
    </citation>
    <scope>NUCLEOTIDE SEQUENCE</scope>
    <source>
        <strain evidence="3">NBRC 6742</strain>
    </source>
</reference>
<evidence type="ECO:0000256" key="1">
    <source>
        <dbReference type="SAM" id="Coils"/>
    </source>
</evidence>
<protein>
    <submittedName>
        <fullName evidence="3">Uncharacterized protein</fullName>
    </submittedName>
</protein>
<feature type="coiled-coil region" evidence="1">
    <location>
        <begin position="372"/>
        <end position="406"/>
    </location>
</feature>
<evidence type="ECO:0000313" key="3">
    <source>
        <dbReference type="EMBL" id="GAN08199.1"/>
    </source>
</evidence>
<feature type="region of interest" description="Disordered" evidence="2">
    <location>
        <begin position="488"/>
        <end position="537"/>
    </location>
</feature>
<dbReference type="Proteomes" id="UP000053815">
    <property type="component" value="Unassembled WGS sequence"/>
</dbReference>
<accession>A0A0C9MKZ3</accession>
<dbReference type="OrthoDB" id="2279208at2759"/>
<feature type="compositionally biased region" description="Basic and acidic residues" evidence="2">
    <location>
        <begin position="1"/>
        <end position="15"/>
    </location>
</feature>